<dbReference type="PANTHER" id="PTHR42085">
    <property type="entry name" value="F-BOX DOMAIN-CONTAINING PROTEIN"/>
    <property type="match status" value="1"/>
</dbReference>
<organism evidence="2 3">
    <name type="scientific">Friedmanniomyces simplex</name>
    <dbReference type="NCBI Taxonomy" id="329884"/>
    <lineage>
        <taxon>Eukaryota</taxon>
        <taxon>Fungi</taxon>
        <taxon>Dikarya</taxon>
        <taxon>Ascomycota</taxon>
        <taxon>Pezizomycotina</taxon>
        <taxon>Dothideomycetes</taxon>
        <taxon>Dothideomycetidae</taxon>
        <taxon>Mycosphaerellales</taxon>
        <taxon>Teratosphaeriaceae</taxon>
        <taxon>Friedmanniomyces</taxon>
    </lineage>
</organism>
<feature type="region of interest" description="Disordered" evidence="1">
    <location>
        <begin position="1"/>
        <end position="31"/>
    </location>
</feature>
<dbReference type="AlphaFoldDB" id="A0A4V5NDM7"/>
<keyword evidence="3" id="KW-1185">Reference proteome</keyword>
<dbReference type="PANTHER" id="PTHR42085:SF1">
    <property type="entry name" value="F-BOX DOMAIN-CONTAINING PROTEIN"/>
    <property type="match status" value="1"/>
</dbReference>
<dbReference type="InterPro" id="IPR038883">
    <property type="entry name" value="AN11006-like"/>
</dbReference>
<evidence type="ECO:0000313" key="3">
    <source>
        <dbReference type="Proteomes" id="UP000309340"/>
    </source>
</evidence>
<evidence type="ECO:0000313" key="2">
    <source>
        <dbReference type="EMBL" id="TKA63379.1"/>
    </source>
</evidence>
<comment type="caution">
    <text evidence="2">The sequence shown here is derived from an EMBL/GenBank/DDBJ whole genome shotgun (WGS) entry which is preliminary data.</text>
</comment>
<accession>A0A4V5NDM7</accession>
<gene>
    <name evidence="2" type="ORF">B0A55_11422</name>
</gene>
<dbReference type="OrthoDB" id="62952at2759"/>
<feature type="region of interest" description="Disordered" evidence="1">
    <location>
        <begin position="43"/>
        <end position="120"/>
    </location>
</feature>
<name>A0A4V5NDM7_9PEZI</name>
<dbReference type="EMBL" id="NAJQ01000952">
    <property type="protein sequence ID" value="TKA63379.1"/>
    <property type="molecule type" value="Genomic_DNA"/>
</dbReference>
<reference evidence="2 3" key="1">
    <citation type="submission" date="2017-03" db="EMBL/GenBank/DDBJ databases">
        <title>Genomes of endolithic fungi from Antarctica.</title>
        <authorList>
            <person name="Coleine C."/>
            <person name="Masonjones S."/>
            <person name="Stajich J.E."/>
        </authorList>
    </citation>
    <scope>NUCLEOTIDE SEQUENCE [LARGE SCALE GENOMIC DNA]</scope>
    <source>
        <strain evidence="2 3">CCFEE 5184</strain>
    </source>
</reference>
<evidence type="ECO:0000256" key="1">
    <source>
        <dbReference type="SAM" id="MobiDB-lite"/>
    </source>
</evidence>
<feature type="compositionally biased region" description="Basic residues" evidence="1">
    <location>
        <begin position="93"/>
        <end position="110"/>
    </location>
</feature>
<dbReference type="Proteomes" id="UP000309340">
    <property type="component" value="Unassembled WGS sequence"/>
</dbReference>
<protein>
    <submittedName>
        <fullName evidence="2">Uncharacterized protein</fullName>
    </submittedName>
</protein>
<proteinExistence type="predicted"/>
<sequence>MESQGGPPQPDTSPAQPTSPPRREGPVEGILKTVMRLRGLSISEQSTFDFEPPQEWKRWPGARYGQDSPHLQYAKGTKSSRDKHASSPVKPTRPTKARKPKAPSPVKKKPAQPSTTYGVIPARDPPVHFLTLPPELRNRIYELIAVREGPHYPQVRPVWKPGKRRECNDRRFPLEPSLALANHQLREEMLSIFYGCNRFKFRVSESEVLHAYRMTSPAMLKMWRVARPASHYLQQVELQVVVQRLPLDGKVTFKLKKLVDGGVEITHDMAEKVGYCCCLEDEAVAETLIEARGENDLMHVLHTLSSKRVAKLARIGTWVDHGLYEMPAERCVHCSKPRVTYVGGG</sequence>